<dbReference type="AlphaFoldDB" id="A0A2S4Q2F1"/>
<dbReference type="GO" id="GO:0005829">
    <property type="term" value="C:cytosol"/>
    <property type="evidence" value="ECO:0007669"/>
    <property type="project" value="TreeGrafter"/>
</dbReference>
<name>A0A2S4Q2F1_9PEZI</name>
<dbReference type="PANTHER" id="PTHR21399:SF0">
    <property type="entry name" value="METHYLOSOME SUBUNIT PICLN"/>
    <property type="match status" value="1"/>
</dbReference>
<evidence type="ECO:0000256" key="2">
    <source>
        <dbReference type="ARBA" id="ARBA00004496"/>
    </source>
</evidence>
<sequence>MTITKIHSAPALDSFTPLAEHQSKTPTTFYKGKPVLYFHDSKAKAIIDKNHLMKLPLDENESYEVKSPSASNLDSVELFVSSENLTFFNPTSCIGFVIPYPVITLHAIQRLKEPEDLSQEKQGLYMQIEIPDFYDHEAHDEDDLGYIDLTLIPSLSADEKKSAIQTLYEAVSACSDLNPDPSSDDGGIIDYINGDDSVRFEGNVGYTGISGLAGLSKDLIDNSLPPPFPGSGGWITAENVSKYLDEDGNWISEDASVEDEMIIG</sequence>
<dbReference type="EMBL" id="PEDP01000003">
    <property type="protein sequence ID" value="POS88420.1"/>
    <property type="molecule type" value="Genomic_DNA"/>
</dbReference>
<evidence type="ECO:0000313" key="5">
    <source>
        <dbReference type="EMBL" id="POS88420.1"/>
    </source>
</evidence>
<dbReference type="Proteomes" id="UP000237438">
    <property type="component" value="Unassembled WGS sequence"/>
</dbReference>
<evidence type="ECO:0000256" key="1">
    <source>
        <dbReference type="ARBA" id="ARBA00004123"/>
    </source>
</evidence>
<dbReference type="Pfam" id="PF03517">
    <property type="entry name" value="Voldacs"/>
    <property type="match status" value="1"/>
</dbReference>
<protein>
    <recommendedName>
        <fullName evidence="7">Protein LOT5</fullName>
    </recommendedName>
</protein>
<dbReference type="InterPro" id="IPR011993">
    <property type="entry name" value="PH-like_dom_sf"/>
</dbReference>
<proteinExistence type="predicted"/>
<keyword evidence="6" id="KW-1185">Reference proteome</keyword>
<keyword evidence="4" id="KW-0539">Nucleus</keyword>
<dbReference type="PANTHER" id="PTHR21399">
    <property type="entry name" value="CHLORIDE CONDUCTANCE REGULATORY PROTEIN ICLN"/>
    <property type="match status" value="1"/>
</dbReference>
<dbReference type="InterPro" id="IPR039924">
    <property type="entry name" value="ICln/Lot5/Saf5"/>
</dbReference>
<comment type="caution">
    <text evidence="5">The sequence shown here is derived from an EMBL/GenBank/DDBJ whole genome shotgun (WGS) entry which is preliminary data.</text>
</comment>
<dbReference type="GO" id="GO:0000387">
    <property type="term" value="P:spliceosomal snRNP assembly"/>
    <property type="evidence" value="ECO:0007669"/>
    <property type="project" value="TreeGrafter"/>
</dbReference>
<evidence type="ECO:0008006" key="7">
    <source>
        <dbReference type="Google" id="ProtNLM"/>
    </source>
</evidence>
<keyword evidence="3" id="KW-0963">Cytoplasm</keyword>
<dbReference type="OrthoDB" id="19714at2759"/>
<dbReference type="GO" id="GO:0034715">
    <property type="term" value="C:pICln-Sm protein complex"/>
    <property type="evidence" value="ECO:0007669"/>
    <property type="project" value="TreeGrafter"/>
</dbReference>
<evidence type="ECO:0000313" key="6">
    <source>
        <dbReference type="Proteomes" id="UP000237438"/>
    </source>
</evidence>
<reference evidence="5 6" key="1">
    <citation type="submission" date="2017-10" db="EMBL/GenBank/DDBJ databases">
        <title>Development of genomic resources for the powdery mildew, Erysiphe pulchra.</title>
        <authorList>
            <person name="Wadl P.A."/>
            <person name="Mack B.M."/>
            <person name="Moore G."/>
            <person name="Beltz S.B."/>
        </authorList>
    </citation>
    <scope>NUCLEOTIDE SEQUENCE [LARGE SCALE GENOMIC DNA]</scope>
    <source>
        <strain evidence="5">Cflorida</strain>
    </source>
</reference>
<evidence type="ECO:0000256" key="3">
    <source>
        <dbReference type="ARBA" id="ARBA00022490"/>
    </source>
</evidence>
<organism evidence="5 6">
    <name type="scientific">Erysiphe pulchra</name>
    <dbReference type="NCBI Taxonomy" id="225359"/>
    <lineage>
        <taxon>Eukaryota</taxon>
        <taxon>Fungi</taxon>
        <taxon>Dikarya</taxon>
        <taxon>Ascomycota</taxon>
        <taxon>Pezizomycotina</taxon>
        <taxon>Leotiomycetes</taxon>
        <taxon>Erysiphales</taxon>
        <taxon>Erysiphaceae</taxon>
        <taxon>Erysiphe</taxon>
    </lineage>
</organism>
<dbReference type="STRING" id="225359.A0A2S4Q2F1"/>
<comment type="subcellular location">
    <subcellularLocation>
        <location evidence="2">Cytoplasm</location>
    </subcellularLocation>
    <subcellularLocation>
        <location evidence="1">Nucleus</location>
    </subcellularLocation>
</comment>
<gene>
    <name evidence="5" type="ORF">EPUL_000167</name>
</gene>
<dbReference type="Gene3D" id="2.30.29.30">
    <property type="entry name" value="Pleckstrin-homology domain (PH domain)/Phosphotyrosine-binding domain (PTB)"/>
    <property type="match status" value="1"/>
</dbReference>
<accession>A0A2S4Q2F1</accession>
<evidence type="ECO:0000256" key="4">
    <source>
        <dbReference type="ARBA" id="ARBA00023242"/>
    </source>
</evidence>
<dbReference type="GO" id="GO:0005681">
    <property type="term" value="C:spliceosomal complex"/>
    <property type="evidence" value="ECO:0007669"/>
    <property type="project" value="TreeGrafter"/>
</dbReference>
<dbReference type="GO" id="GO:0045292">
    <property type="term" value="P:mRNA cis splicing, via spliceosome"/>
    <property type="evidence" value="ECO:0007669"/>
    <property type="project" value="TreeGrafter"/>
</dbReference>